<dbReference type="InterPro" id="IPR036864">
    <property type="entry name" value="Zn2-C6_fun-type_DNA-bd_sf"/>
</dbReference>
<feature type="domain" description="Zn(2)-C6 fungal-type" evidence="4">
    <location>
        <begin position="11"/>
        <end position="42"/>
    </location>
</feature>
<dbReference type="InterPro" id="IPR050797">
    <property type="entry name" value="Carb_Metab_Trans_Reg"/>
</dbReference>
<dbReference type="Pfam" id="PF04082">
    <property type="entry name" value="Fungal_trans"/>
    <property type="match status" value="1"/>
</dbReference>
<keyword evidence="1" id="KW-0479">Metal-binding</keyword>
<dbReference type="PROSITE" id="PS00463">
    <property type="entry name" value="ZN2_CY6_FUNGAL_1"/>
    <property type="match status" value="1"/>
</dbReference>
<comment type="caution">
    <text evidence="5">The sequence shown here is derived from an EMBL/GenBank/DDBJ whole genome shotgun (WGS) entry which is preliminary data.</text>
</comment>
<dbReference type="GO" id="GO:0005634">
    <property type="term" value="C:nucleus"/>
    <property type="evidence" value="ECO:0007669"/>
    <property type="project" value="TreeGrafter"/>
</dbReference>
<dbReference type="PANTHER" id="PTHR31668:SF4">
    <property type="entry name" value="TRANSCRIPTIONAL ACTIVATOR PROTEIN DAL81"/>
    <property type="match status" value="1"/>
</dbReference>
<keyword evidence="2" id="KW-0539">Nucleus</keyword>
<accession>A0A9P5HD36</accession>
<dbReference type="AlphaFoldDB" id="A0A9P5HD36"/>
<dbReference type="EMBL" id="JAANBB010000035">
    <property type="protein sequence ID" value="KAF7554201.1"/>
    <property type="molecule type" value="Genomic_DNA"/>
</dbReference>
<organism evidence="5 6">
    <name type="scientific">Cylindrodendrum hubeiense</name>
    <dbReference type="NCBI Taxonomy" id="595255"/>
    <lineage>
        <taxon>Eukaryota</taxon>
        <taxon>Fungi</taxon>
        <taxon>Dikarya</taxon>
        <taxon>Ascomycota</taxon>
        <taxon>Pezizomycotina</taxon>
        <taxon>Sordariomycetes</taxon>
        <taxon>Hypocreomycetidae</taxon>
        <taxon>Hypocreales</taxon>
        <taxon>Nectriaceae</taxon>
        <taxon>Cylindrodendrum</taxon>
    </lineage>
</organism>
<dbReference type="Pfam" id="PF00172">
    <property type="entry name" value="Zn_clus"/>
    <property type="match status" value="1"/>
</dbReference>
<dbReference type="PANTHER" id="PTHR31668">
    <property type="entry name" value="GLUCOSE TRANSPORT TRANSCRIPTION REGULATOR RGT1-RELATED-RELATED"/>
    <property type="match status" value="1"/>
</dbReference>
<feature type="region of interest" description="Disordered" evidence="3">
    <location>
        <begin position="55"/>
        <end position="88"/>
    </location>
</feature>
<protein>
    <recommendedName>
        <fullName evidence="4">Zn(2)-C6 fungal-type domain-containing protein</fullName>
    </recommendedName>
</protein>
<dbReference type="GO" id="GO:0000981">
    <property type="term" value="F:DNA-binding transcription factor activity, RNA polymerase II-specific"/>
    <property type="evidence" value="ECO:0007669"/>
    <property type="project" value="InterPro"/>
</dbReference>
<dbReference type="InterPro" id="IPR001138">
    <property type="entry name" value="Zn2Cys6_DnaBD"/>
</dbReference>
<dbReference type="GO" id="GO:0006351">
    <property type="term" value="P:DNA-templated transcription"/>
    <property type="evidence" value="ECO:0007669"/>
    <property type="project" value="InterPro"/>
</dbReference>
<dbReference type="SUPFAM" id="SSF57701">
    <property type="entry name" value="Zn2/Cys6 DNA-binding domain"/>
    <property type="match status" value="1"/>
</dbReference>
<dbReference type="SMART" id="SM00066">
    <property type="entry name" value="GAL4"/>
    <property type="match status" value="1"/>
</dbReference>
<evidence type="ECO:0000259" key="4">
    <source>
        <dbReference type="PROSITE" id="PS50048"/>
    </source>
</evidence>
<dbReference type="GO" id="GO:0008270">
    <property type="term" value="F:zinc ion binding"/>
    <property type="evidence" value="ECO:0007669"/>
    <property type="project" value="InterPro"/>
</dbReference>
<gene>
    <name evidence="5" type="ORF">G7Z17_g3066</name>
</gene>
<dbReference type="GO" id="GO:0001080">
    <property type="term" value="P:nitrogen catabolite activation of transcription from RNA polymerase II promoter"/>
    <property type="evidence" value="ECO:0007669"/>
    <property type="project" value="TreeGrafter"/>
</dbReference>
<dbReference type="OrthoDB" id="408631at2759"/>
<dbReference type="InterPro" id="IPR007219">
    <property type="entry name" value="XnlR_reg_dom"/>
</dbReference>
<dbReference type="PROSITE" id="PS50048">
    <property type="entry name" value="ZN2_CY6_FUNGAL_2"/>
    <property type="match status" value="1"/>
</dbReference>
<dbReference type="CDD" id="cd12148">
    <property type="entry name" value="fungal_TF_MHR"/>
    <property type="match status" value="1"/>
</dbReference>
<proteinExistence type="predicted"/>
<dbReference type="Proteomes" id="UP000722485">
    <property type="component" value="Unassembled WGS sequence"/>
</dbReference>
<keyword evidence="6" id="KW-1185">Reference proteome</keyword>
<dbReference type="CDD" id="cd00067">
    <property type="entry name" value="GAL4"/>
    <property type="match status" value="1"/>
</dbReference>
<dbReference type="SMART" id="SM00906">
    <property type="entry name" value="Fungal_trans"/>
    <property type="match status" value="1"/>
</dbReference>
<evidence type="ECO:0000256" key="2">
    <source>
        <dbReference type="ARBA" id="ARBA00023242"/>
    </source>
</evidence>
<dbReference type="GO" id="GO:0003677">
    <property type="term" value="F:DNA binding"/>
    <property type="evidence" value="ECO:0007669"/>
    <property type="project" value="InterPro"/>
</dbReference>
<evidence type="ECO:0000313" key="6">
    <source>
        <dbReference type="Proteomes" id="UP000722485"/>
    </source>
</evidence>
<reference evidence="5" key="1">
    <citation type="submission" date="2020-03" db="EMBL/GenBank/DDBJ databases">
        <title>Draft Genome Sequence of Cylindrodendrum hubeiense.</title>
        <authorList>
            <person name="Buettner E."/>
            <person name="Kellner H."/>
        </authorList>
    </citation>
    <scope>NUCLEOTIDE SEQUENCE</scope>
    <source>
        <strain evidence="5">IHI 201604</strain>
    </source>
</reference>
<evidence type="ECO:0000256" key="3">
    <source>
        <dbReference type="SAM" id="MobiDB-lite"/>
    </source>
</evidence>
<dbReference type="Gene3D" id="4.10.240.10">
    <property type="entry name" value="Zn(2)-C6 fungal-type DNA-binding domain"/>
    <property type="match status" value="1"/>
</dbReference>
<sequence length="463" mass="50721">MRKYMSKRQRPCDFCRSRKTACRIEGAPPCRSCQLHGKECTFVEAARPRKKHLAGALAESPNDEHDLAGGSVDGIEEEPGLSGSITGIPAANDASSLADAPIPTAFPDMNMQFLDDLDMDGSEYQFMFRTPHSPASNISVAGDFSATSQSPPTWLPADASDILLDGTGSLNPETLGLTGDMDPYLLRRYQTDERGTFKFKQLAVHSVHQDSVPVQFLISQPALFARSREEAGHDVVPDDELKVELEKEVSVAMGKRLIALYQKFIAPHYPIFSTQLLPDPASTPAHLLAAIYSITFPFAMYDDQLCIDLAYDSPPYEPLSRIINTALAADLHSPNIALVQTLLLIVGRPSSNPLVSDASYRWSMLGMLVASAVNIGLHLDPSAWRISSCQISQRRRLSFAIYATDTWLAASLGRPPYINDANWLVTSSRATDDHCSGLSPEQWTNMLDFSSLTSVLASTLSRL</sequence>
<evidence type="ECO:0000313" key="5">
    <source>
        <dbReference type="EMBL" id="KAF7554201.1"/>
    </source>
</evidence>
<evidence type="ECO:0000256" key="1">
    <source>
        <dbReference type="ARBA" id="ARBA00022723"/>
    </source>
</evidence>
<name>A0A9P5HD36_9HYPO</name>